<proteinExistence type="predicted"/>
<dbReference type="EMBL" id="GDKF01001085">
    <property type="protein sequence ID" value="JAT77537.1"/>
    <property type="molecule type" value="Transcribed_RNA"/>
</dbReference>
<feature type="non-terminal residue" evidence="1">
    <location>
        <position position="1"/>
    </location>
</feature>
<dbReference type="AlphaFoldDB" id="A0A1D2AEA1"/>
<gene>
    <name evidence="1" type="ORF">g.32706</name>
</gene>
<protein>
    <submittedName>
        <fullName evidence="1">Uncharacterized protein</fullName>
    </submittedName>
</protein>
<reference evidence="1" key="1">
    <citation type="submission" date="2015-08" db="EMBL/GenBank/DDBJ databases">
        <authorList>
            <person name="Babu N.S."/>
            <person name="Beckwith C.J."/>
            <person name="Beseler K.G."/>
            <person name="Brison A."/>
            <person name="Carone J.V."/>
            <person name="Caskin T.P."/>
            <person name="Diamond M."/>
            <person name="Durham M.E."/>
            <person name="Foxe J.M."/>
            <person name="Go M."/>
            <person name="Henderson B.A."/>
            <person name="Jones I.B."/>
            <person name="McGettigan J.A."/>
            <person name="Micheletti S.J."/>
            <person name="Nasrallah M.E."/>
            <person name="Ortiz D."/>
            <person name="Piller C.R."/>
            <person name="Privatt S.R."/>
            <person name="Schneider S.L."/>
            <person name="Sharp S."/>
            <person name="Smith T.C."/>
            <person name="Stanton J.D."/>
            <person name="Ullery H.E."/>
            <person name="Wilson R.J."/>
            <person name="Serrano M.G."/>
            <person name="Buck G."/>
            <person name="Lee V."/>
            <person name="Wang Y."/>
            <person name="Carvalho R."/>
            <person name="Voegtly L."/>
            <person name="Shi R."/>
            <person name="Duckworth R."/>
            <person name="Johnson A."/>
            <person name="Loviza R."/>
            <person name="Walstead R."/>
            <person name="Shah Z."/>
            <person name="Kiflezghi M."/>
            <person name="Wade K."/>
            <person name="Ball S.L."/>
            <person name="Bradley K.W."/>
            <person name="Asai D.J."/>
            <person name="Bowman C.A."/>
            <person name="Russell D.A."/>
            <person name="Pope W.H."/>
            <person name="Jacobs-Sera D."/>
            <person name="Hendrix R.W."/>
            <person name="Hatfull G.F."/>
        </authorList>
    </citation>
    <scope>NUCLEOTIDE SEQUENCE</scope>
</reference>
<evidence type="ECO:0000313" key="1">
    <source>
        <dbReference type="EMBL" id="JAT77537.1"/>
    </source>
</evidence>
<name>A0A1D2AEA1_AUXPR</name>
<organism evidence="1">
    <name type="scientific">Auxenochlorella protothecoides</name>
    <name type="common">Green microalga</name>
    <name type="synonym">Chlorella protothecoides</name>
    <dbReference type="NCBI Taxonomy" id="3075"/>
    <lineage>
        <taxon>Eukaryota</taxon>
        <taxon>Viridiplantae</taxon>
        <taxon>Chlorophyta</taxon>
        <taxon>core chlorophytes</taxon>
        <taxon>Trebouxiophyceae</taxon>
        <taxon>Chlorellales</taxon>
        <taxon>Chlorellaceae</taxon>
        <taxon>Auxenochlorella</taxon>
    </lineage>
</organism>
<sequence>NRLSDGHWSNSQFSEYRNEARRLPCRECCRYRMNPSSCAGADEAFAALMRSKVDAARSKWVSDRSQACRQLRLLACEKELSLALQALDDPTQQQPSLEERAQPESHMCFDPGTVGSSSKQPDALELGDTVAALQAACTALQDEIDRASRTQRCGYRLLQLSVVEVSTLQDGHSCPDSPEGGWRRSQATQWLRSREERRERCRHAAALTAAERVLQAYQEHRDGMLHAERARCRMGHTAVALVSRRQEEREALEREQARAKRLAEATASLAPKVERDWGRACGPTASFRESDTGGLQCKLWHAMGLEVDRAPDAALVHVLKKTGLLHTRAGKTALAVAGSSALEP</sequence>
<accession>A0A1D2AEA1</accession>